<reference evidence="1" key="1">
    <citation type="submission" date="2023-01" db="EMBL/GenBank/DDBJ databases">
        <title>New crAssphage isolates infecting Bacteroides cellulosilyticus.</title>
        <authorList>
            <person name="Papudeshi B."/>
            <person name="Vega A.A."/>
            <person name="Souza C."/>
            <person name="Giles S.K."/>
            <person name="Mallawaarachchi V."/>
            <person name="Roach M.J."/>
            <person name="An M."/>
            <person name="Jacobson N."/>
            <person name="McNair K."/>
            <person name="Mora M.F."/>
            <person name="Pastrana K."/>
            <person name="Leigh C."/>
            <person name="Cram C."/>
            <person name="Plewa W.S."/>
            <person name="Grigson S.R."/>
            <person name="Bouras G.S."/>
            <person name="Decewicz P."/>
            <person name="Luque A."/>
            <person name="Droit L."/>
            <person name="Handley S."/>
            <person name="Segall A.M."/>
            <person name="Dinsdale E.A."/>
            <person name="Edwards R.A."/>
        </authorList>
    </citation>
    <scope>NUCLEOTIDE SEQUENCE</scope>
    <source>
        <strain evidence="1">Bc11</strain>
    </source>
</reference>
<proteinExistence type="predicted"/>
<evidence type="ECO:0000313" key="2">
    <source>
        <dbReference type="Proteomes" id="UP001269161"/>
    </source>
</evidence>
<sequence>MHNKFRLYAQKMSMQTVLAILPEEIDEVFNTTIPEYARDKFSRKRNRELNGVSDNVIRLAELEPLYYNYKEEFTPAKNPDVIAFGEGFKFPLPIDYMFYLNTTVKITNGNSLSFADTRLIDIEKVPLTMNDYHSKSTSESPICYINNENVEVLLNEQISGIIFNYIRVPNKVSLANGVGCELPDFAVDEIIMKAVNLYNAASDNSSYEKVAVETQKLE</sequence>
<evidence type="ECO:0000313" key="1">
    <source>
        <dbReference type="EMBL" id="WEU69852.1"/>
    </source>
</evidence>
<dbReference type="EMBL" id="OQ198719">
    <property type="protein sequence ID" value="WEU69852.1"/>
    <property type="molecule type" value="Genomic_DNA"/>
</dbReference>
<organism evidence="1 2">
    <name type="scientific">Caudoviricetes sp. 'Rudgehvirus jaberico'</name>
    <dbReference type="NCBI Taxonomy" id="3028515"/>
    <lineage>
        <taxon>Viruses</taxon>
        <taxon>Duplodnaviria</taxon>
        <taxon>Heunggongvirae</taxon>
        <taxon>Uroviricota</taxon>
        <taxon>Caudoviricetes</taxon>
        <taxon>Crassvirales</taxon>
        <taxon>Intestiviridae</taxon>
        <taxon>Crudevirinae</taxon>
    </lineage>
</organism>
<protein>
    <submittedName>
        <fullName evidence="1">Structural protein</fullName>
    </submittedName>
</protein>
<name>A0AAF0IC70_9CAUD</name>
<dbReference type="RefSeq" id="YP_011108614.1">
    <property type="nucleotide sequence ID" value="NC_091965.1"/>
</dbReference>
<keyword evidence="2" id="KW-1185">Reference proteome</keyword>
<accession>A0AAF0IC70</accession>
<dbReference type="Proteomes" id="UP001269161">
    <property type="component" value="Segment"/>
</dbReference>